<dbReference type="KEGG" id="crf:FRC0190_02145"/>
<dbReference type="RefSeq" id="WP_155874247.1">
    <property type="nucleotide sequence ID" value="NZ_CP168248.1"/>
</dbReference>
<organism evidence="3 4">
    <name type="scientific">Corynebacterium rouxii</name>
    <dbReference type="NCBI Taxonomy" id="2719119"/>
    <lineage>
        <taxon>Bacteria</taxon>
        <taxon>Bacillati</taxon>
        <taxon>Actinomycetota</taxon>
        <taxon>Actinomycetes</taxon>
        <taxon>Mycobacteriales</taxon>
        <taxon>Corynebacteriaceae</taxon>
        <taxon>Corynebacterium</taxon>
    </lineage>
</organism>
<evidence type="ECO:0000259" key="2">
    <source>
        <dbReference type="PROSITE" id="PS50263"/>
    </source>
</evidence>
<protein>
    <submittedName>
        <fullName evidence="3">Amidohydrolase</fullName>
    </submittedName>
</protein>
<dbReference type="PANTHER" id="PTHR23088">
    <property type="entry name" value="NITRILASE-RELATED"/>
    <property type="match status" value="1"/>
</dbReference>
<name>A0A6I8MEK0_9CORY</name>
<dbReference type="PROSITE" id="PS50263">
    <property type="entry name" value="CN_HYDROLASE"/>
    <property type="match status" value="1"/>
</dbReference>
<dbReference type="SUPFAM" id="SSF56317">
    <property type="entry name" value="Carbon-nitrogen hydrolase"/>
    <property type="match status" value="1"/>
</dbReference>
<dbReference type="PROSITE" id="PS01227">
    <property type="entry name" value="UPF0012"/>
    <property type="match status" value="1"/>
</dbReference>
<dbReference type="AlphaFoldDB" id="A0A6I8MEK0"/>
<gene>
    <name evidence="3" type="ORF">FRC0190_02145</name>
</gene>
<dbReference type="Proteomes" id="UP000423525">
    <property type="component" value="Chromosome"/>
</dbReference>
<dbReference type="CDD" id="cd07581">
    <property type="entry name" value="nitrilase_3"/>
    <property type="match status" value="1"/>
</dbReference>
<proteinExistence type="inferred from homology"/>
<reference evidence="3 4" key="1">
    <citation type="submission" date="2019-11" db="EMBL/GenBank/DDBJ databases">
        <authorList>
            <person name="Brisse S."/>
        </authorList>
    </citation>
    <scope>NUCLEOTIDE SEQUENCE [LARGE SCALE GENOMIC DNA]</scope>
    <source>
        <strain evidence="3">FRC0190</strain>
    </source>
</reference>
<evidence type="ECO:0000256" key="1">
    <source>
        <dbReference type="ARBA" id="ARBA00010613"/>
    </source>
</evidence>
<dbReference type="Gene3D" id="3.60.110.10">
    <property type="entry name" value="Carbon-nitrogen hydrolase"/>
    <property type="match status" value="1"/>
</dbReference>
<dbReference type="PANTHER" id="PTHR23088:SF27">
    <property type="entry name" value="DEAMINATED GLUTATHIONE AMIDASE"/>
    <property type="match status" value="1"/>
</dbReference>
<accession>A0A6I8MEK0</accession>
<dbReference type="Pfam" id="PF00795">
    <property type="entry name" value="CN_hydrolase"/>
    <property type="match status" value="1"/>
</dbReference>
<dbReference type="EMBL" id="LR738855">
    <property type="protein sequence ID" value="VZH86220.1"/>
    <property type="molecule type" value="Genomic_DNA"/>
</dbReference>
<evidence type="ECO:0000313" key="3">
    <source>
        <dbReference type="EMBL" id="VZH86220.1"/>
    </source>
</evidence>
<dbReference type="GO" id="GO:0016787">
    <property type="term" value="F:hydrolase activity"/>
    <property type="evidence" value="ECO:0007669"/>
    <property type="project" value="UniProtKB-KW"/>
</dbReference>
<comment type="similarity">
    <text evidence="1">Belongs to the carbon-nitrogen hydrolase superfamily. NIT1/NIT2 family.</text>
</comment>
<evidence type="ECO:0000313" key="4">
    <source>
        <dbReference type="Proteomes" id="UP000423525"/>
    </source>
</evidence>
<sequence>MWIALAQISSSADTMANLAAVEHHASVAAQRGADMVVFPEATMQGFGTGRLDRVAEPIDGPFAKRVCELACELNIVIVVGMFSPADTHDGKQRINNVALIASPDSVEEYRKIHTYDAFGFQESDTVRPGHQLVTFPVGDVTCGIAVCYDVRFPQQFIDLARLGAEVIVLPASWADGEGKLDQWRTLTAARALDSTSYIVACDQAVADDERAPGAPTGVGHSAVITPDGRRIAEAGTGEELFMVNINRDLVRRTREAIPVLADVGYSQNGE</sequence>
<feature type="domain" description="CN hydrolase" evidence="2">
    <location>
        <begin position="1"/>
        <end position="247"/>
    </location>
</feature>
<dbReference type="InterPro" id="IPR003010">
    <property type="entry name" value="C-N_Hydrolase"/>
</dbReference>
<dbReference type="InterPro" id="IPR036526">
    <property type="entry name" value="C-N_Hydrolase_sf"/>
</dbReference>
<keyword evidence="3" id="KW-0378">Hydrolase</keyword>
<dbReference type="InterPro" id="IPR001110">
    <property type="entry name" value="UPF0012_CS"/>
</dbReference>